<organism evidence="5 6">
    <name type="scientific">Anaerobacillus alkaliphilus</name>
    <dbReference type="NCBI Taxonomy" id="1548597"/>
    <lineage>
        <taxon>Bacteria</taxon>
        <taxon>Bacillati</taxon>
        <taxon>Bacillota</taxon>
        <taxon>Bacilli</taxon>
        <taxon>Bacillales</taxon>
        <taxon>Bacillaceae</taxon>
        <taxon>Anaerobacillus</taxon>
    </lineage>
</organism>
<gene>
    <name evidence="5" type="ORF">DS745_05005</name>
</gene>
<dbReference type="InterPro" id="IPR012854">
    <property type="entry name" value="Cu_amine_oxidase-like_N"/>
</dbReference>
<dbReference type="InterPro" id="IPR035940">
    <property type="entry name" value="CAP_sf"/>
</dbReference>
<dbReference type="Pfam" id="PF14504">
    <property type="entry name" value="CAP_assoc_N"/>
    <property type="match status" value="1"/>
</dbReference>
<comment type="caution">
    <text evidence="5">The sequence shown here is derived from an EMBL/GenBank/DDBJ whole genome shotgun (WGS) entry which is preliminary data.</text>
</comment>
<feature type="domain" description="Copper amine oxidase-like N-terminal" evidence="3">
    <location>
        <begin position="77"/>
        <end position="178"/>
    </location>
</feature>
<evidence type="ECO:0000313" key="6">
    <source>
        <dbReference type="Proteomes" id="UP000290649"/>
    </source>
</evidence>
<evidence type="ECO:0000259" key="3">
    <source>
        <dbReference type="Pfam" id="PF07833"/>
    </source>
</evidence>
<evidence type="ECO:0000313" key="5">
    <source>
        <dbReference type="EMBL" id="RXJ02945.1"/>
    </source>
</evidence>
<reference evidence="5 6" key="1">
    <citation type="journal article" date="2019" name="Int. J. Syst. Evol. Microbiol.">
        <title>Anaerobacillus alkaliphilus sp. nov., a novel alkaliphilic and moderately halophilic bacterium.</title>
        <authorList>
            <person name="Borsodi A.K."/>
            <person name="Aszalos J.M."/>
            <person name="Bihari P."/>
            <person name="Nagy I."/>
            <person name="Schumann P."/>
            <person name="Sproer C."/>
            <person name="Kovacs A.L."/>
            <person name="Boka K."/>
            <person name="Dobosy P."/>
            <person name="Ovari M."/>
            <person name="Szili-Kovacs T."/>
            <person name="Toth E."/>
        </authorList>
    </citation>
    <scope>NUCLEOTIDE SEQUENCE [LARGE SCALE GENOMIC DNA]</scope>
    <source>
        <strain evidence="5 6">B16-10</strain>
    </source>
</reference>
<dbReference type="SUPFAM" id="SSF55797">
    <property type="entry name" value="PR-1-like"/>
    <property type="match status" value="1"/>
</dbReference>
<feature type="domain" description="CAP-associated" evidence="4">
    <location>
        <begin position="207"/>
        <end position="343"/>
    </location>
</feature>
<accession>A0A4Q0VYI6</accession>
<feature type="domain" description="SCP" evidence="2">
    <location>
        <begin position="361"/>
        <end position="475"/>
    </location>
</feature>
<dbReference type="Pfam" id="PF00188">
    <property type="entry name" value="CAP"/>
    <property type="match status" value="1"/>
</dbReference>
<dbReference type="PANTHER" id="PTHR31157:SF1">
    <property type="entry name" value="SCP DOMAIN-CONTAINING PROTEIN"/>
    <property type="match status" value="1"/>
</dbReference>
<dbReference type="EMBL" id="QOUX01000020">
    <property type="protein sequence ID" value="RXJ02945.1"/>
    <property type="molecule type" value="Genomic_DNA"/>
</dbReference>
<evidence type="ECO:0000259" key="4">
    <source>
        <dbReference type="Pfam" id="PF14504"/>
    </source>
</evidence>
<dbReference type="CDD" id="cd05379">
    <property type="entry name" value="CAP_bacterial"/>
    <property type="match status" value="1"/>
</dbReference>
<evidence type="ECO:0000259" key="2">
    <source>
        <dbReference type="Pfam" id="PF00188"/>
    </source>
</evidence>
<dbReference type="PANTHER" id="PTHR31157">
    <property type="entry name" value="SCP DOMAIN-CONTAINING PROTEIN"/>
    <property type="match status" value="1"/>
</dbReference>
<dbReference type="AlphaFoldDB" id="A0A4Q0VYI6"/>
<keyword evidence="1" id="KW-1133">Transmembrane helix</keyword>
<keyword evidence="1" id="KW-0812">Transmembrane</keyword>
<dbReference type="Pfam" id="PF07833">
    <property type="entry name" value="Cu_amine_oxidN1"/>
    <property type="match status" value="1"/>
</dbReference>
<dbReference type="SUPFAM" id="SSF55383">
    <property type="entry name" value="Copper amine oxidase, domain N"/>
    <property type="match status" value="1"/>
</dbReference>
<keyword evidence="1" id="KW-0472">Membrane</keyword>
<dbReference type="InterPro" id="IPR014044">
    <property type="entry name" value="CAP_dom"/>
</dbReference>
<dbReference type="Proteomes" id="UP000290649">
    <property type="component" value="Unassembled WGS sequence"/>
</dbReference>
<dbReference type="OrthoDB" id="9783944at2"/>
<evidence type="ECO:0000256" key="1">
    <source>
        <dbReference type="SAM" id="Phobius"/>
    </source>
</evidence>
<name>A0A4Q0VYI6_9BACI</name>
<evidence type="ECO:0008006" key="7">
    <source>
        <dbReference type="Google" id="ProtNLM"/>
    </source>
</evidence>
<dbReference type="Gene3D" id="3.30.457.10">
    <property type="entry name" value="Copper amine oxidase-like, N-terminal domain"/>
    <property type="match status" value="1"/>
</dbReference>
<dbReference type="Gene3D" id="3.40.33.10">
    <property type="entry name" value="CAP"/>
    <property type="match status" value="1"/>
</dbReference>
<protein>
    <recommendedName>
        <fullName evidence="7">Copper amine oxidase</fullName>
    </recommendedName>
</protein>
<dbReference type="InterPro" id="IPR029410">
    <property type="entry name" value="CAP_assoc"/>
</dbReference>
<keyword evidence="6" id="KW-1185">Reference proteome</keyword>
<proteinExistence type="predicted"/>
<feature type="transmembrane region" description="Helical" evidence="1">
    <location>
        <begin position="51"/>
        <end position="69"/>
    </location>
</feature>
<dbReference type="InterPro" id="IPR036582">
    <property type="entry name" value="Mao_N_sf"/>
</dbReference>
<sequence>MYARKMSVRTEGREETALFDEKFLEELKSNRRNLKRVINWKRVVRVKRKPVIVFLAFVLLIMNTVHVTASNQISVTIDGEPQYYSSEPVLVNGRIMVPLRDAFEMLGATVTWDSLTNKITIVSEGNEILLTIKQKIAFLNGMPISLIVAPKIFNNRAYVPLRFVAEAMNFEVTWYPSITTAEICTCKNNPSLSQEDALTYSIAGIQIGDPVTDVTTKLGFHQDRLPSQYPFDWFVYHQNYQNYLQIGMNQGEVVGFYSNNDQFKIGSITINSTKEDVQKAFGTPITSIIRGSRSYNYHSREDWDLYLLDGKYYTTFFYDIYDQRKVTAVHMVSKDYELSLQGYYGLGNETLRIAYEKQMYHLVNATRVKNQVPPLQWNELAARIAKAHSDDMARHDYFDHYNLQGKSPFDRLKEGGQNYRYAGENLAVGQFSAIFAHEGLMNSYGHRRNILNPQFRQIGIGVAFQENRPYFTQNYVTP</sequence>